<accession>A0A4Y2KW79</accession>
<protein>
    <submittedName>
        <fullName evidence="1">Uncharacterized protein</fullName>
    </submittedName>
</protein>
<sequence length="87" mass="9922">MLVGRLSPRWSSTGFTPFLGRPVQCVYFCTTAAAGRLDTTYDLACNRPHSRRFFRGIGFRAWSPPASRSSPCTRPPRPPKIKMELWF</sequence>
<evidence type="ECO:0000313" key="2">
    <source>
        <dbReference type="Proteomes" id="UP000499080"/>
    </source>
</evidence>
<keyword evidence="2" id="KW-1185">Reference proteome</keyword>
<organism evidence="1 2">
    <name type="scientific">Araneus ventricosus</name>
    <name type="common">Orbweaver spider</name>
    <name type="synonym">Epeira ventricosa</name>
    <dbReference type="NCBI Taxonomy" id="182803"/>
    <lineage>
        <taxon>Eukaryota</taxon>
        <taxon>Metazoa</taxon>
        <taxon>Ecdysozoa</taxon>
        <taxon>Arthropoda</taxon>
        <taxon>Chelicerata</taxon>
        <taxon>Arachnida</taxon>
        <taxon>Araneae</taxon>
        <taxon>Araneomorphae</taxon>
        <taxon>Entelegynae</taxon>
        <taxon>Araneoidea</taxon>
        <taxon>Araneidae</taxon>
        <taxon>Araneus</taxon>
    </lineage>
</organism>
<dbReference type="AlphaFoldDB" id="A0A4Y2KW79"/>
<name>A0A4Y2KW79_ARAVE</name>
<dbReference type="Proteomes" id="UP000499080">
    <property type="component" value="Unassembled WGS sequence"/>
</dbReference>
<proteinExistence type="predicted"/>
<dbReference type="EMBL" id="BGPR01005083">
    <property type="protein sequence ID" value="GBN06611.1"/>
    <property type="molecule type" value="Genomic_DNA"/>
</dbReference>
<gene>
    <name evidence="1" type="ORF">AVEN_260457_1</name>
</gene>
<reference evidence="1 2" key="1">
    <citation type="journal article" date="2019" name="Sci. Rep.">
        <title>Orb-weaving spider Araneus ventricosus genome elucidates the spidroin gene catalogue.</title>
        <authorList>
            <person name="Kono N."/>
            <person name="Nakamura H."/>
            <person name="Ohtoshi R."/>
            <person name="Moran D.A.P."/>
            <person name="Shinohara A."/>
            <person name="Yoshida Y."/>
            <person name="Fujiwara M."/>
            <person name="Mori M."/>
            <person name="Tomita M."/>
            <person name="Arakawa K."/>
        </authorList>
    </citation>
    <scope>NUCLEOTIDE SEQUENCE [LARGE SCALE GENOMIC DNA]</scope>
</reference>
<comment type="caution">
    <text evidence="1">The sequence shown here is derived from an EMBL/GenBank/DDBJ whole genome shotgun (WGS) entry which is preliminary data.</text>
</comment>
<evidence type="ECO:0000313" key="1">
    <source>
        <dbReference type="EMBL" id="GBN06611.1"/>
    </source>
</evidence>